<reference evidence="1 2" key="1">
    <citation type="journal article" date="2017" name="G3 (Bethesda)">
        <title>The Physical Genome Mapping of Anopheles albimanus Corrected Scaffold Misassemblies and Identified Interarm Rearrangements in Genus Anopheles.</title>
        <authorList>
            <person name="Artemov G.N."/>
            <person name="Peery A.N."/>
            <person name="Jiang X."/>
            <person name="Tu Z."/>
            <person name="Stegniy V.N."/>
            <person name="Sharakhova M.V."/>
            <person name="Sharakhov I.V."/>
        </authorList>
    </citation>
    <scope>NUCLEOTIDE SEQUENCE [LARGE SCALE GENOMIC DNA]</scope>
    <source>
        <strain evidence="1 2">ALBI9_A</strain>
    </source>
</reference>
<dbReference type="Proteomes" id="UP000069272">
    <property type="component" value="Chromosome 3R"/>
</dbReference>
<dbReference type="VEuPathDB" id="VectorBase:AALB20_028771"/>
<accession>A0A182FVR9</accession>
<dbReference type="SUPFAM" id="SSF52047">
    <property type="entry name" value="RNI-like"/>
    <property type="match status" value="1"/>
</dbReference>
<dbReference type="EnsemblMetazoa" id="AALB010654-RA">
    <property type="protein sequence ID" value="AALB010654-PA"/>
    <property type="gene ID" value="AALB010654"/>
</dbReference>
<protein>
    <submittedName>
        <fullName evidence="1">Uncharacterized protein</fullName>
    </submittedName>
</protein>
<dbReference type="AlphaFoldDB" id="A0A182FVR9"/>
<name>A0A182FVR9_ANOAL</name>
<sequence length="167" mass="19276">MASYEPINNINQLPDKLHTLYLKSYASSFVYPYNVAPIVRSNSLRHLTVDKVFPVTADMPALATYEGPLSALHRLGPNMPRNQFEMMHKLSITDKKFECSGGFFGESCLLDMNTPMYRLRKIRFNSCQLDSKHLKGLHEKLPKLKELEFENCQLKSGDRLDDECQRF</sequence>
<dbReference type="VEuPathDB" id="VectorBase:AALB010654"/>
<evidence type="ECO:0000313" key="2">
    <source>
        <dbReference type="Proteomes" id="UP000069272"/>
    </source>
</evidence>
<keyword evidence="2" id="KW-1185">Reference proteome</keyword>
<evidence type="ECO:0000313" key="1">
    <source>
        <dbReference type="EnsemblMetazoa" id="AALB010654-PA"/>
    </source>
</evidence>
<reference evidence="1" key="2">
    <citation type="submission" date="2022-08" db="UniProtKB">
        <authorList>
            <consortium name="EnsemblMetazoa"/>
        </authorList>
    </citation>
    <scope>IDENTIFICATION</scope>
    <source>
        <strain evidence="1">STECLA/ALBI9_A</strain>
    </source>
</reference>
<organism evidence="1 2">
    <name type="scientific">Anopheles albimanus</name>
    <name type="common">New world malaria mosquito</name>
    <dbReference type="NCBI Taxonomy" id="7167"/>
    <lineage>
        <taxon>Eukaryota</taxon>
        <taxon>Metazoa</taxon>
        <taxon>Ecdysozoa</taxon>
        <taxon>Arthropoda</taxon>
        <taxon>Hexapoda</taxon>
        <taxon>Insecta</taxon>
        <taxon>Pterygota</taxon>
        <taxon>Neoptera</taxon>
        <taxon>Endopterygota</taxon>
        <taxon>Diptera</taxon>
        <taxon>Nematocera</taxon>
        <taxon>Culicoidea</taxon>
        <taxon>Culicidae</taxon>
        <taxon>Anophelinae</taxon>
        <taxon>Anopheles</taxon>
    </lineage>
</organism>
<proteinExistence type="predicted"/>